<gene>
    <name evidence="5" type="ORF">JFY56_08015</name>
</gene>
<dbReference type="PROSITE" id="PS01124">
    <property type="entry name" value="HTH_ARAC_FAMILY_2"/>
    <property type="match status" value="1"/>
</dbReference>
<dbReference type="InterPro" id="IPR009057">
    <property type="entry name" value="Homeodomain-like_sf"/>
</dbReference>
<comment type="caution">
    <text evidence="5">The sequence shown here is derived from an EMBL/GenBank/DDBJ whole genome shotgun (WGS) entry which is preliminary data.</text>
</comment>
<dbReference type="PANTHER" id="PTHR47894">
    <property type="entry name" value="HTH-TYPE TRANSCRIPTIONAL REGULATOR GADX"/>
    <property type="match status" value="1"/>
</dbReference>
<dbReference type="PANTHER" id="PTHR47894:SF1">
    <property type="entry name" value="HTH-TYPE TRANSCRIPTIONAL REGULATOR VQSM"/>
    <property type="match status" value="1"/>
</dbReference>
<dbReference type="InterPro" id="IPR018060">
    <property type="entry name" value="HTH_AraC"/>
</dbReference>
<accession>A0ABS3TNC5</accession>
<evidence type="ECO:0000256" key="2">
    <source>
        <dbReference type="ARBA" id="ARBA00023125"/>
    </source>
</evidence>
<evidence type="ECO:0000313" key="6">
    <source>
        <dbReference type="Proteomes" id="UP000669060"/>
    </source>
</evidence>
<sequence>MCNPIDAVTPALSAHGARGRIAGEDAATQSDSPELVREVRRLIAELLLDGDVTLERVAARLGMPVRRLRDRLEAAGVRFNELLADYRAQLAKELLLQTDESIQAIVERTGFSEPSTFYRAFKRWVGETPVAFRKRGRPLVQLGAGPR</sequence>
<feature type="domain" description="HTH araC/xylS-type" evidence="4">
    <location>
        <begin position="37"/>
        <end position="135"/>
    </location>
</feature>
<dbReference type="SUPFAM" id="SSF46689">
    <property type="entry name" value="Homeodomain-like"/>
    <property type="match status" value="1"/>
</dbReference>
<name>A0ABS3TNC5_9PSED</name>
<reference evidence="5 6" key="1">
    <citation type="submission" date="2020-12" db="EMBL/GenBank/DDBJ databases">
        <title>Pseudomonas schmalbachii sp. nov. isolated from millipede gut.</title>
        <authorList>
            <person name="Shelomi M."/>
        </authorList>
    </citation>
    <scope>NUCLEOTIDE SEQUENCE [LARGE SCALE GENOMIC DNA]</scope>
    <source>
        <strain evidence="5 6">Milli4</strain>
    </source>
</reference>
<dbReference type="Gene3D" id="1.10.10.60">
    <property type="entry name" value="Homeodomain-like"/>
    <property type="match status" value="1"/>
</dbReference>
<keyword evidence="3" id="KW-0804">Transcription</keyword>
<dbReference type="Proteomes" id="UP000669060">
    <property type="component" value="Unassembled WGS sequence"/>
</dbReference>
<evidence type="ECO:0000256" key="1">
    <source>
        <dbReference type="ARBA" id="ARBA00023015"/>
    </source>
</evidence>
<evidence type="ECO:0000313" key="5">
    <source>
        <dbReference type="EMBL" id="MBO3275166.1"/>
    </source>
</evidence>
<dbReference type="SMART" id="SM00342">
    <property type="entry name" value="HTH_ARAC"/>
    <property type="match status" value="1"/>
</dbReference>
<protein>
    <submittedName>
        <fullName evidence="5">Helix-turn-helix transcriptional regulator</fullName>
    </submittedName>
</protein>
<dbReference type="Pfam" id="PF12833">
    <property type="entry name" value="HTH_18"/>
    <property type="match status" value="1"/>
</dbReference>
<organism evidence="5 6">
    <name type="scientific">Pseudomonas schmalbachii</name>
    <dbReference type="NCBI Taxonomy" id="2816993"/>
    <lineage>
        <taxon>Bacteria</taxon>
        <taxon>Pseudomonadati</taxon>
        <taxon>Pseudomonadota</taxon>
        <taxon>Gammaproteobacteria</taxon>
        <taxon>Pseudomonadales</taxon>
        <taxon>Pseudomonadaceae</taxon>
        <taxon>Pseudomonas</taxon>
    </lineage>
</organism>
<evidence type="ECO:0000259" key="4">
    <source>
        <dbReference type="PROSITE" id="PS01124"/>
    </source>
</evidence>
<keyword evidence="2" id="KW-0238">DNA-binding</keyword>
<dbReference type="EMBL" id="JAELYA010000002">
    <property type="protein sequence ID" value="MBO3275166.1"/>
    <property type="molecule type" value="Genomic_DNA"/>
</dbReference>
<evidence type="ECO:0000256" key="3">
    <source>
        <dbReference type="ARBA" id="ARBA00023163"/>
    </source>
</evidence>
<proteinExistence type="predicted"/>
<keyword evidence="6" id="KW-1185">Reference proteome</keyword>
<keyword evidence="1" id="KW-0805">Transcription regulation</keyword>